<feature type="compositionally biased region" description="Acidic residues" evidence="3">
    <location>
        <begin position="60"/>
        <end position="93"/>
    </location>
</feature>
<dbReference type="Pfam" id="PF00018">
    <property type="entry name" value="SH3_1"/>
    <property type="match status" value="1"/>
</dbReference>
<feature type="signal peptide" evidence="5">
    <location>
        <begin position="1"/>
        <end position="16"/>
    </location>
</feature>
<feature type="compositionally biased region" description="Low complexity" evidence="3">
    <location>
        <begin position="186"/>
        <end position="197"/>
    </location>
</feature>
<keyword evidence="8" id="KW-1185">Reference proteome</keyword>
<dbReference type="InterPro" id="IPR036028">
    <property type="entry name" value="SH3-like_dom_sf"/>
</dbReference>
<name>A0A1Y1XY49_9FUNG</name>
<evidence type="ECO:0000313" key="7">
    <source>
        <dbReference type="EMBL" id="ORX90673.1"/>
    </source>
</evidence>
<accession>A0A1Y1XY49</accession>
<keyword evidence="4" id="KW-0472">Membrane</keyword>
<feature type="region of interest" description="Disordered" evidence="3">
    <location>
        <begin position="220"/>
        <end position="256"/>
    </location>
</feature>
<protein>
    <recommendedName>
        <fullName evidence="6">SH3 domain-containing protein</fullName>
    </recommendedName>
</protein>
<dbReference type="Proteomes" id="UP000193498">
    <property type="component" value="Unassembled WGS sequence"/>
</dbReference>
<gene>
    <name evidence="7" type="ORF">K493DRAFT_356577</name>
</gene>
<feature type="chain" id="PRO_5012598476" description="SH3 domain-containing protein" evidence="5">
    <location>
        <begin position="17"/>
        <end position="484"/>
    </location>
</feature>
<organism evidence="7 8">
    <name type="scientific">Basidiobolus meristosporus CBS 931.73</name>
    <dbReference type="NCBI Taxonomy" id="1314790"/>
    <lineage>
        <taxon>Eukaryota</taxon>
        <taxon>Fungi</taxon>
        <taxon>Fungi incertae sedis</taxon>
        <taxon>Zoopagomycota</taxon>
        <taxon>Entomophthoromycotina</taxon>
        <taxon>Basidiobolomycetes</taxon>
        <taxon>Basidiobolales</taxon>
        <taxon>Basidiobolaceae</taxon>
        <taxon>Basidiobolus</taxon>
    </lineage>
</organism>
<reference evidence="7 8" key="1">
    <citation type="submission" date="2016-07" db="EMBL/GenBank/DDBJ databases">
        <title>Pervasive Adenine N6-methylation of Active Genes in Fungi.</title>
        <authorList>
            <consortium name="DOE Joint Genome Institute"/>
            <person name="Mondo S.J."/>
            <person name="Dannebaum R.O."/>
            <person name="Kuo R.C."/>
            <person name="Labutti K."/>
            <person name="Haridas S."/>
            <person name="Kuo A."/>
            <person name="Salamov A."/>
            <person name="Ahrendt S.R."/>
            <person name="Lipzen A."/>
            <person name="Sullivan W."/>
            <person name="Andreopoulos W.B."/>
            <person name="Clum A."/>
            <person name="Lindquist E."/>
            <person name="Daum C."/>
            <person name="Ramamoorthy G.K."/>
            <person name="Gryganskyi A."/>
            <person name="Culley D."/>
            <person name="Magnuson J.K."/>
            <person name="James T.Y."/>
            <person name="O'Malley M.A."/>
            <person name="Stajich J.E."/>
            <person name="Spatafora J.W."/>
            <person name="Visel A."/>
            <person name="Grigoriev I.V."/>
        </authorList>
    </citation>
    <scope>NUCLEOTIDE SEQUENCE [LARGE SCALE GENOMIC DNA]</scope>
    <source>
        <strain evidence="7 8">CBS 931.73</strain>
    </source>
</reference>
<dbReference type="OrthoDB" id="5340910at2759"/>
<evidence type="ECO:0000259" key="6">
    <source>
        <dbReference type="PROSITE" id="PS50002"/>
    </source>
</evidence>
<keyword evidence="5" id="KW-0732">Signal</keyword>
<proteinExistence type="predicted"/>
<dbReference type="PROSITE" id="PS50002">
    <property type="entry name" value="SH3"/>
    <property type="match status" value="1"/>
</dbReference>
<evidence type="ECO:0000256" key="1">
    <source>
        <dbReference type="ARBA" id="ARBA00022443"/>
    </source>
</evidence>
<feature type="domain" description="SH3" evidence="6">
    <location>
        <begin position="420"/>
        <end position="483"/>
    </location>
</feature>
<dbReference type="EMBL" id="MCFE01000369">
    <property type="protein sequence ID" value="ORX90673.1"/>
    <property type="molecule type" value="Genomic_DNA"/>
</dbReference>
<comment type="caution">
    <text evidence="7">The sequence shown here is derived from an EMBL/GenBank/DDBJ whole genome shotgun (WGS) entry which is preliminary data.</text>
</comment>
<evidence type="ECO:0000256" key="2">
    <source>
        <dbReference type="PROSITE-ProRule" id="PRU00192"/>
    </source>
</evidence>
<keyword evidence="4" id="KW-0812">Transmembrane</keyword>
<dbReference type="SMART" id="SM00326">
    <property type="entry name" value="SH3"/>
    <property type="match status" value="1"/>
</dbReference>
<dbReference type="Gene3D" id="2.30.30.40">
    <property type="entry name" value="SH3 Domains"/>
    <property type="match status" value="1"/>
</dbReference>
<feature type="compositionally biased region" description="Polar residues" evidence="3">
    <location>
        <begin position="231"/>
        <end position="256"/>
    </location>
</feature>
<sequence length="484" mass="51365">MKSSLLILVLLSGVYCLSPSNSASSRSVVRRDPARKSINLSPRRCRDIYCRVGLVRRDDDGDGDSDSDSGDGDGGGDDDGDDNDSGDDNDGDTDNSKPTSSITLASDKPSLTESSRATSTLWDDEGNGIVFPPTMNGAGHSLATTQTVSIEWDQNGNTVATTPTPTTYTLWDEDGNAVTIIPTTTTTINIPPTSEPTDLVSSEQPTNIPVPVDQTTLASEAPTEAPAPISGTDTNSRLSSTGNLEASNGQDTPSDTKNYPVIIGGSVGALAFVIGLGGFIGYRLVRTRRQARESRRCSKGYADLEEVAEIAAHSPGMNAPVPLQRHSLIPAAPPLITRQSYTSTRSVTPSELPSIMGSNGLLALPPGQPSRCSTQSSIGVRGSALEETLIIGFSDFDRMTPNLRRSSTTSSLCSSTSHEEALFATTALLPYMPQRPNEMLVQTGDEIVVTEEVGEEWFGGYNQSRDPETKGYFPRACVTGTTFL</sequence>
<feature type="region of interest" description="Disordered" evidence="3">
    <location>
        <begin position="56"/>
        <end position="140"/>
    </location>
</feature>
<dbReference type="SUPFAM" id="SSF50044">
    <property type="entry name" value="SH3-domain"/>
    <property type="match status" value="1"/>
</dbReference>
<dbReference type="InterPro" id="IPR001452">
    <property type="entry name" value="SH3_domain"/>
</dbReference>
<dbReference type="CDD" id="cd00174">
    <property type="entry name" value="SH3"/>
    <property type="match status" value="1"/>
</dbReference>
<evidence type="ECO:0000256" key="3">
    <source>
        <dbReference type="SAM" id="MobiDB-lite"/>
    </source>
</evidence>
<feature type="compositionally biased region" description="Polar residues" evidence="3">
    <location>
        <begin position="97"/>
        <end position="121"/>
    </location>
</feature>
<keyword evidence="1 2" id="KW-0728">SH3 domain</keyword>
<dbReference type="AlphaFoldDB" id="A0A1Y1XY49"/>
<evidence type="ECO:0000313" key="8">
    <source>
        <dbReference type="Proteomes" id="UP000193498"/>
    </source>
</evidence>
<keyword evidence="4" id="KW-1133">Transmembrane helix</keyword>
<evidence type="ECO:0000256" key="5">
    <source>
        <dbReference type="SAM" id="SignalP"/>
    </source>
</evidence>
<feature type="transmembrane region" description="Helical" evidence="4">
    <location>
        <begin position="261"/>
        <end position="285"/>
    </location>
</feature>
<feature type="region of interest" description="Disordered" evidence="3">
    <location>
        <begin position="186"/>
        <end position="205"/>
    </location>
</feature>
<evidence type="ECO:0000256" key="4">
    <source>
        <dbReference type="SAM" id="Phobius"/>
    </source>
</evidence>
<dbReference type="InParanoid" id="A0A1Y1XY49"/>